<dbReference type="Pfam" id="PF01042">
    <property type="entry name" value="Ribonuc_L-PSP"/>
    <property type="match status" value="1"/>
</dbReference>
<keyword evidence="2" id="KW-1185">Reference proteome</keyword>
<reference evidence="1 2" key="1">
    <citation type="submission" date="2020-02" db="EMBL/GenBank/DDBJ databases">
        <title>Genome sequence of the type strain CGMCC 1.15528 of Mesorhizobium zhangyense.</title>
        <authorList>
            <person name="Gao J."/>
            <person name="Sun J."/>
        </authorList>
    </citation>
    <scope>NUCLEOTIDE SEQUENCE [LARGE SCALE GENOMIC DNA]</scope>
    <source>
        <strain evidence="1 2">CGMCC 1.15528</strain>
    </source>
</reference>
<dbReference type="InterPro" id="IPR006175">
    <property type="entry name" value="YjgF/YER057c/UK114"/>
</dbReference>
<evidence type="ECO:0000313" key="2">
    <source>
        <dbReference type="Proteomes" id="UP000481252"/>
    </source>
</evidence>
<name>A0A7C9RAJ5_9HYPH</name>
<gene>
    <name evidence="1" type="ORF">G6N74_24625</name>
</gene>
<organism evidence="1 2">
    <name type="scientific">Mesorhizobium zhangyense</name>
    <dbReference type="NCBI Taxonomy" id="1776730"/>
    <lineage>
        <taxon>Bacteria</taxon>
        <taxon>Pseudomonadati</taxon>
        <taxon>Pseudomonadota</taxon>
        <taxon>Alphaproteobacteria</taxon>
        <taxon>Hyphomicrobiales</taxon>
        <taxon>Phyllobacteriaceae</taxon>
        <taxon>Mesorhizobium</taxon>
    </lineage>
</organism>
<dbReference type="PANTHER" id="PTHR43857">
    <property type="entry name" value="BLR7761 PROTEIN"/>
    <property type="match status" value="1"/>
</dbReference>
<dbReference type="RefSeq" id="WP_165120652.1">
    <property type="nucleotide sequence ID" value="NZ_JAAKZG010000014.1"/>
</dbReference>
<evidence type="ECO:0000313" key="1">
    <source>
        <dbReference type="EMBL" id="NGN44260.1"/>
    </source>
</evidence>
<comment type="caution">
    <text evidence="1">The sequence shown here is derived from an EMBL/GenBank/DDBJ whole genome shotgun (WGS) entry which is preliminary data.</text>
</comment>
<dbReference type="AlphaFoldDB" id="A0A7C9RAJ5"/>
<accession>A0A7C9RAJ5</accession>
<dbReference type="CDD" id="cd00448">
    <property type="entry name" value="YjgF_YER057c_UK114_family"/>
    <property type="match status" value="1"/>
</dbReference>
<protein>
    <submittedName>
        <fullName evidence="1">RidA family protein</fullName>
    </submittedName>
</protein>
<dbReference type="EMBL" id="JAAKZG010000014">
    <property type="protein sequence ID" value="NGN44260.1"/>
    <property type="molecule type" value="Genomic_DNA"/>
</dbReference>
<dbReference type="SUPFAM" id="SSF55298">
    <property type="entry name" value="YjgF-like"/>
    <property type="match status" value="1"/>
</dbReference>
<dbReference type="Proteomes" id="UP000481252">
    <property type="component" value="Unassembled WGS sequence"/>
</dbReference>
<sequence>MTEATNHQVLHPTNWKAAKGYANGIVAEGRVVYLGGQIGWTGDQVFEAKDLAGQTRQTLRNIVDILKEGGGRPEHIVKMTWYITDKAEYLANLREIGVAYRDVMGKHYPAMAMVQVVALIEDEAKVEIEATAVLPAKQV</sequence>
<dbReference type="Gene3D" id="3.30.1330.40">
    <property type="entry name" value="RutC-like"/>
    <property type="match status" value="1"/>
</dbReference>
<dbReference type="InterPro" id="IPR035959">
    <property type="entry name" value="RutC-like_sf"/>
</dbReference>
<proteinExistence type="predicted"/>
<dbReference type="PANTHER" id="PTHR43857:SF1">
    <property type="entry name" value="YJGH FAMILY PROTEIN"/>
    <property type="match status" value="1"/>
</dbReference>